<dbReference type="Gene3D" id="3.40.30.10">
    <property type="entry name" value="Glutaredoxin"/>
    <property type="match status" value="1"/>
</dbReference>
<comment type="similarity">
    <text evidence="1 8">Belongs to the thioredoxin family.</text>
</comment>
<dbReference type="EMBL" id="WNZW01000016">
    <property type="protein sequence ID" value="MUG47848.1"/>
    <property type="molecule type" value="Genomic_DNA"/>
</dbReference>
<evidence type="ECO:0000256" key="10">
    <source>
        <dbReference type="PIRSR" id="PIRSR000077-4"/>
    </source>
</evidence>
<dbReference type="PIRSF" id="PIRSF000077">
    <property type="entry name" value="Thioredoxin"/>
    <property type="match status" value="1"/>
</dbReference>
<evidence type="ECO:0000259" key="11">
    <source>
        <dbReference type="PROSITE" id="PS51352"/>
    </source>
</evidence>
<dbReference type="PANTHER" id="PTHR45663:SF11">
    <property type="entry name" value="GEO12009P1"/>
    <property type="match status" value="1"/>
</dbReference>
<keyword evidence="4" id="KW-0249">Electron transport</keyword>
<dbReference type="InterPro" id="IPR017937">
    <property type="entry name" value="Thioredoxin_CS"/>
</dbReference>
<proteinExistence type="inferred from homology"/>
<protein>
    <recommendedName>
        <fullName evidence="2 7">Thioredoxin</fullName>
    </recommendedName>
</protein>
<dbReference type="NCBIfam" id="TIGR01068">
    <property type="entry name" value="thioredoxin"/>
    <property type="match status" value="1"/>
</dbReference>
<comment type="caution">
    <text evidence="12">The sequence shown here is derived from an EMBL/GenBank/DDBJ whole genome shotgun (WGS) entry which is preliminary data.</text>
</comment>
<dbReference type="RefSeq" id="WP_330163593.1">
    <property type="nucleotide sequence ID" value="NZ_WNZW01000016.1"/>
</dbReference>
<dbReference type="GO" id="GO:0015035">
    <property type="term" value="F:protein-disulfide reductase activity"/>
    <property type="evidence" value="ECO:0007669"/>
    <property type="project" value="UniProtKB-UniRule"/>
</dbReference>
<feature type="domain" description="Thioredoxin" evidence="11">
    <location>
        <begin position="1"/>
        <end position="106"/>
    </location>
</feature>
<dbReference type="InterPro" id="IPR005746">
    <property type="entry name" value="Thioredoxin"/>
</dbReference>
<evidence type="ECO:0000313" key="12">
    <source>
        <dbReference type="EMBL" id="MUG47848.1"/>
    </source>
</evidence>
<name>A0A7X3CPJ7_9BACL</name>
<keyword evidence="6 10" id="KW-0676">Redox-active center</keyword>
<feature type="site" description="Contributes to redox potential value" evidence="9">
    <location>
        <position position="30"/>
    </location>
</feature>
<dbReference type="PROSITE" id="PS51352">
    <property type="entry name" value="THIOREDOXIN_2"/>
    <property type="match status" value="1"/>
</dbReference>
<keyword evidence="5 10" id="KW-1015">Disulfide bond</keyword>
<dbReference type="AlphaFoldDB" id="A0A7X3CPJ7"/>
<dbReference type="Pfam" id="PF00085">
    <property type="entry name" value="Thioredoxin"/>
    <property type="match status" value="1"/>
</dbReference>
<feature type="active site" description="Nucleophile" evidence="9">
    <location>
        <position position="29"/>
    </location>
</feature>
<feature type="site" description="Contributes to redox potential value" evidence="9">
    <location>
        <position position="31"/>
    </location>
</feature>
<dbReference type="CDD" id="cd02947">
    <property type="entry name" value="TRX_family"/>
    <property type="match status" value="1"/>
</dbReference>
<gene>
    <name evidence="12" type="primary">trxA</name>
    <name evidence="12" type="ORF">GNP95_23155</name>
</gene>
<dbReference type="GO" id="GO:0045454">
    <property type="term" value="P:cell redox homeostasis"/>
    <property type="evidence" value="ECO:0007669"/>
    <property type="project" value="TreeGrafter"/>
</dbReference>
<evidence type="ECO:0000256" key="1">
    <source>
        <dbReference type="ARBA" id="ARBA00008987"/>
    </source>
</evidence>
<evidence type="ECO:0000256" key="2">
    <source>
        <dbReference type="ARBA" id="ARBA00020570"/>
    </source>
</evidence>
<evidence type="ECO:0000256" key="9">
    <source>
        <dbReference type="PIRSR" id="PIRSR000077-1"/>
    </source>
</evidence>
<dbReference type="InterPro" id="IPR013766">
    <property type="entry name" value="Thioredoxin_domain"/>
</dbReference>
<dbReference type="PROSITE" id="PS00194">
    <property type="entry name" value="THIOREDOXIN_1"/>
    <property type="match status" value="1"/>
</dbReference>
<reference evidence="12 13" key="1">
    <citation type="submission" date="2019-11" db="EMBL/GenBank/DDBJ databases">
        <title>Draft genome sequences of five Paenibacillus species of dairy origin.</title>
        <authorList>
            <person name="Olajide A.M."/>
            <person name="Chen S."/>
            <person name="Lapointe G."/>
        </authorList>
    </citation>
    <scope>NUCLEOTIDE SEQUENCE [LARGE SCALE GENOMIC DNA]</scope>
    <source>
        <strain evidence="12 13">12CR55</strain>
    </source>
</reference>
<evidence type="ECO:0000256" key="5">
    <source>
        <dbReference type="ARBA" id="ARBA00023157"/>
    </source>
</evidence>
<evidence type="ECO:0000256" key="4">
    <source>
        <dbReference type="ARBA" id="ARBA00022982"/>
    </source>
</evidence>
<organism evidence="12 13">
    <name type="scientific">Paenibacillus woosongensis</name>
    <dbReference type="NCBI Taxonomy" id="307580"/>
    <lineage>
        <taxon>Bacteria</taxon>
        <taxon>Bacillati</taxon>
        <taxon>Bacillota</taxon>
        <taxon>Bacilli</taxon>
        <taxon>Bacillales</taxon>
        <taxon>Paenibacillaceae</taxon>
        <taxon>Paenibacillus</taxon>
    </lineage>
</organism>
<feature type="site" description="Deprotonates C-terminal active site Cys" evidence="9">
    <location>
        <position position="23"/>
    </location>
</feature>
<accession>A0A7X3CPJ7</accession>
<dbReference type="SUPFAM" id="SSF52833">
    <property type="entry name" value="Thioredoxin-like"/>
    <property type="match status" value="1"/>
</dbReference>
<dbReference type="InterPro" id="IPR036249">
    <property type="entry name" value="Thioredoxin-like_sf"/>
</dbReference>
<feature type="disulfide bond" description="Redox-active" evidence="10">
    <location>
        <begin position="29"/>
        <end position="32"/>
    </location>
</feature>
<evidence type="ECO:0000256" key="8">
    <source>
        <dbReference type="PIRNR" id="PIRNR000077"/>
    </source>
</evidence>
<evidence type="ECO:0000256" key="7">
    <source>
        <dbReference type="NCBIfam" id="TIGR01068"/>
    </source>
</evidence>
<evidence type="ECO:0000256" key="6">
    <source>
        <dbReference type="ARBA" id="ARBA00023284"/>
    </source>
</evidence>
<feature type="active site" description="Nucleophile" evidence="9">
    <location>
        <position position="32"/>
    </location>
</feature>
<dbReference type="PANTHER" id="PTHR45663">
    <property type="entry name" value="GEO12009P1"/>
    <property type="match status" value="1"/>
</dbReference>
<keyword evidence="3" id="KW-0813">Transport</keyword>
<evidence type="ECO:0000313" key="13">
    <source>
        <dbReference type="Proteomes" id="UP000447876"/>
    </source>
</evidence>
<dbReference type="GO" id="GO:0005829">
    <property type="term" value="C:cytosol"/>
    <property type="evidence" value="ECO:0007669"/>
    <property type="project" value="TreeGrafter"/>
</dbReference>
<dbReference type="FunFam" id="3.40.30.10:FF:000001">
    <property type="entry name" value="Thioredoxin"/>
    <property type="match status" value="1"/>
</dbReference>
<sequence length="106" mass="11573">MGAVALTKETFQSTIQSGVSLVDFWAPWCGPCQVQLPIVHELADEINDQATIATVNVDEQGELASQFGIRSIPALLLFKDGKLVEQMVGINHKPILKRKILSQVTS</sequence>
<evidence type="ECO:0000256" key="3">
    <source>
        <dbReference type="ARBA" id="ARBA00022448"/>
    </source>
</evidence>
<dbReference type="PRINTS" id="PR00421">
    <property type="entry name" value="THIOREDOXIN"/>
</dbReference>
<dbReference type="Proteomes" id="UP000447876">
    <property type="component" value="Unassembled WGS sequence"/>
</dbReference>